<sequence>MPHLHIGDIVPKFSTLDNQGTVWTQDSFKSNWTLIHFQTQIGDDMLKQIQYMDRLFRATKGELQVVGVVVSNGHNQKTFMKEHGFSFPVLLDEHLQLVRAFGTWEPFKGYHKSYMNVIPSLFLLDQKGYVIWQQTHICAYELPRLMEAILRDFYISYDRDALKEPQELLVSDEETEEDLYTLFEDEIEATEEIQSHV</sequence>
<dbReference type="InterPro" id="IPR000866">
    <property type="entry name" value="AhpC/TSA"/>
</dbReference>
<dbReference type="GO" id="GO:0016491">
    <property type="term" value="F:oxidoreductase activity"/>
    <property type="evidence" value="ECO:0007669"/>
    <property type="project" value="InterPro"/>
</dbReference>
<accession>A0A369K9B0</accession>
<dbReference type="Gene3D" id="3.40.30.10">
    <property type="entry name" value="Glutaredoxin"/>
    <property type="match status" value="1"/>
</dbReference>
<feature type="domain" description="Alkyl hydroperoxide reductase subunit C/ Thiol specific antioxidant" evidence="1">
    <location>
        <begin position="6"/>
        <end position="132"/>
    </location>
</feature>
<dbReference type="EMBL" id="QQBG01000027">
    <property type="protein sequence ID" value="RDB31179.1"/>
    <property type="molecule type" value="Genomic_DNA"/>
</dbReference>
<evidence type="ECO:0000313" key="3">
    <source>
        <dbReference type="Proteomes" id="UP000253816"/>
    </source>
</evidence>
<proteinExistence type="predicted"/>
<dbReference type="AlphaFoldDB" id="A0A369K9B0"/>
<dbReference type="RefSeq" id="WP_114544633.1">
    <property type="nucleotide sequence ID" value="NZ_QQBG01000027.1"/>
</dbReference>
<comment type="caution">
    <text evidence="2">The sequence shown here is derived from an EMBL/GenBank/DDBJ whole genome shotgun (WGS) entry which is preliminary data.</text>
</comment>
<dbReference type="SUPFAM" id="SSF52833">
    <property type="entry name" value="Thioredoxin-like"/>
    <property type="match status" value="1"/>
</dbReference>
<name>A0A369K9B0_9BACT</name>
<dbReference type="InterPro" id="IPR036249">
    <property type="entry name" value="Thioredoxin-like_sf"/>
</dbReference>
<dbReference type="GO" id="GO:0016209">
    <property type="term" value="F:antioxidant activity"/>
    <property type="evidence" value="ECO:0007669"/>
    <property type="project" value="InterPro"/>
</dbReference>
<dbReference type="Pfam" id="PF00578">
    <property type="entry name" value="AhpC-TSA"/>
    <property type="match status" value="1"/>
</dbReference>
<dbReference type="Proteomes" id="UP000253816">
    <property type="component" value="Unassembled WGS sequence"/>
</dbReference>
<evidence type="ECO:0000259" key="1">
    <source>
        <dbReference type="Pfam" id="PF00578"/>
    </source>
</evidence>
<protein>
    <recommendedName>
        <fullName evidence="1">Alkyl hydroperoxide reductase subunit C/ Thiol specific antioxidant domain-containing protein</fullName>
    </recommendedName>
</protein>
<keyword evidence="3" id="KW-1185">Reference proteome</keyword>
<evidence type="ECO:0000313" key="2">
    <source>
        <dbReference type="EMBL" id="RDB31179.1"/>
    </source>
</evidence>
<dbReference type="OrthoDB" id="9812811at2"/>
<dbReference type="CDD" id="cd02966">
    <property type="entry name" value="TlpA_like_family"/>
    <property type="match status" value="1"/>
</dbReference>
<gene>
    <name evidence="2" type="ORF">HAT2_00719</name>
</gene>
<reference evidence="2 3" key="1">
    <citation type="submission" date="2018-07" db="EMBL/GenBank/DDBJ databases">
        <title>Comparative genomics of the Candidatus Parilichlamydiaceae reveals evidence of convergent evolution and genome reduction in the phylum Chlamydiae.</title>
        <authorList>
            <person name="Taylor-Brown A."/>
            <person name="Polkinghorne A."/>
        </authorList>
    </citation>
    <scope>NUCLEOTIDE SEQUENCE [LARGE SCALE GENOMIC DNA]</scope>
    <source>
        <strain evidence="2 3">Hat2</strain>
    </source>
</reference>
<organism evidence="2 3">
    <name type="scientific">Candidatus Similichlamydia laticola</name>
    <dbReference type="NCBI Taxonomy" id="2170265"/>
    <lineage>
        <taxon>Bacteria</taxon>
        <taxon>Pseudomonadati</taxon>
        <taxon>Chlamydiota</taxon>
        <taxon>Chlamydiia</taxon>
        <taxon>Parachlamydiales</taxon>
        <taxon>Candidatus Parilichlamydiaceae</taxon>
        <taxon>Candidatus Similichlamydia</taxon>
    </lineage>
</organism>